<feature type="compositionally biased region" description="Acidic residues" evidence="11">
    <location>
        <begin position="433"/>
        <end position="443"/>
    </location>
</feature>
<keyword evidence="14" id="KW-1185">Reference proteome</keyword>
<keyword evidence="6 9" id="KW-0067">ATP-binding</keyword>
<keyword evidence="10" id="KW-0175">Coiled coil</keyword>
<dbReference type="PANTHER" id="PTHR43895">
    <property type="entry name" value="CALCIUM/CALMODULIN-DEPENDENT PROTEIN KINASE KINASE-RELATED"/>
    <property type="match status" value="1"/>
</dbReference>
<dbReference type="FunFam" id="3.30.200.20:FF:000206">
    <property type="entry name" value="Serine/threonine-protein kinase Ssp1"/>
    <property type="match status" value="1"/>
</dbReference>
<evidence type="ECO:0000256" key="8">
    <source>
        <dbReference type="ARBA" id="ARBA00048679"/>
    </source>
</evidence>
<feature type="compositionally biased region" description="Basic and acidic residues" evidence="11">
    <location>
        <begin position="981"/>
        <end position="990"/>
    </location>
</feature>
<comment type="caution">
    <text evidence="13">The sequence shown here is derived from an EMBL/GenBank/DDBJ whole genome shotgun (WGS) entry which is preliminary data.</text>
</comment>
<dbReference type="OrthoDB" id="68483at2759"/>
<feature type="compositionally biased region" description="Gly residues" evidence="11">
    <location>
        <begin position="1013"/>
        <end position="1023"/>
    </location>
</feature>
<dbReference type="Gene3D" id="1.10.510.10">
    <property type="entry name" value="Transferase(Phosphotransferase) domain 1"/>
    <property type="match status" value="1"/>
</dbReference>
<feature type="compositionally biased region" description="Low complexity" evidence="11">
    <location>
        <begin position="1088"/>
        <end position="1101"/>
    </location>
</feature>
<proteinExistence type="predicted"/>
<dbReference type="STRING" id="1047168.A0A0F4GRA3"/>
<feature type="compositionally biased region" description="Basic and acidic residues" evidence="11">
    <location>
        <begin position="1076"/>
        <end position="1087"/>
    </location>
</feature>
<dbReference type="GO" id="GO:0007165">
    <property type="term" value="P:signal transduction"/>
    <property type="evidence" value="ECO:0007669"/>
    <property type="project" value="TreeGrafter"/>
</dbReference>
<evidence type="ECO:0000256" key="1">
    <source>
        <dbReference type="ARBA" id="ARBA00012513"/>
    </source>
</evidence>
<dbReference type="Gene3D" id="3.30.200.20">
    <property type="entry name" value="Phosphorylase Kinase, domain 1"/>
    <property type="match status" value="1"/>
</dbReference>
<dbReference type="EC" id="2.7.11.1" evidence="1"/>
<dbReference type="InterPro" id="IPR011009">
    <property type="entry name" value="Kinase-like_dom_sf"/>
</dbReference>
<comment type="catalytic activity">
    <reaction evidence="8">
        <text>L-seryl-[protein] + ATP = O-phospho-L-seryl-[protein] + ADP + H(+)</text>
        <dbReference type="Rhea" id="RHEA:17989"/>
        <dbReference type="Rhea" id="RHEA-COMP:9863"/>
        <dbReference type="Rhea" id="RHEA-COMP:11604"/>
        <dbReference type="ChEBI" id="CHEBI:15378"/>
        <dbReference type="ChEBI" id="CHEBI:29999"/>
        <dbReference type="ChEBI" id="CHEBI:30616"/>
        <dbReference type="ChEBI" id="CHEBI:83421"/>
        <dbReference type="ChEBI" id="CHEBI:456216"/>
        <dbReference type="EC" id="2.7.11.1"/>
    </reaction>
</comment>
<feature type="compositionally biased region" description="Basic and acidic residues" evidence="11">
    <location>
        <begin position="1373"/>
        <end position="1384"/>
    </location>
</feature>
<organism evidence="13 14">
    <name type="scientific">Zymoseptoria brevis</name>
    <dbReference type="NCBI Taxonomy" id="1047168"/>
    <lineage>
        <taxon>Eukaryota</taxon>
        <taxon>Fungi</taxon>
        <taxon>Dikarya</taxon>
        <taxon>Ascomycota</taxon>
        <taxon>Pezizomycotina</taxon>
        <taxon>Dothideomycetes</taxon>
        <taxon>Dothideomycetidae</taxon>
        <taxon>Mycosphaerellales</taxon>
        <taxon>Mycosphaerellaceae</taxon>
        <taxon>Zymoseptoria</taxon>
    </lineage>
</organism>
<protein>
    <recommendedName>
        <fullName evidence="1">non-specific serine/threonine protein kinase</fullName>
        <ecNumber evidence="1">2.7.11.1</ecNumber>
    </recommendedName>
</protein>
<name>A0A0F4GRA3_9PEZI</name>
<keyword evidence="4 9" id="KW-0547">Nucleotide-binding</keyword>
<comment type="catalytic activity">
    <reaction evidence="7">
        <text>L-threonyl-[protein] + ATP = O-phospho-L-threonyl-[protein] + ADP + H(+)</text>
        <dbReference type="Rhea" id="RHEA:46608"/>
        <dbReference type="Rhea" id="RHEA-COMP:11060"/>
        <dbReference type="Rhea" id="RHEA-COMP:11605"/>
        <dbReference type="ChEBI" id="CHEBI:15378"/>
        <dbReference type="ChEBI" id="CHEBI:30013"/>
        <dbReference type="ChEBI" id="CHEBI:30616"/>
        <dbReference type="ChEBI" id="CHEBI:61977"/>
        <dbReference type="ChEBI" id="CHEBI:456216"/>
        <dbReference type="EC" id="2.7.11.1"/>
    </reaction>
</comment>
<keyword evidence="5" id="KW-0418">Kinase</keyword>
<dbReference type="EMBL" id="LAFY01000339">
    <property type="protein sequence ID" value="KJX99926.1"/>
    <property type="molecule type" value="Genomic_DNA"/>
</dbReference>
<evidence type="ECO:0000256" key="3">
    <source>
        <dbReference type="ARBA" id="ARBA00022679"/>
    </source>
</evidence>
<feature type="region of interest" description="Disordered" evidence="11">
    <location>
        <begin position="1"/>
        <end position="37"/>
    </location>
</feature>
<evidence type="ECO:0000313" key="13">
    <source>
        <dbReference type="EMBL" id="KJX99926.1"/>
    </source>
</evidence>
<dbReference type="Proteomes" id="UP000033647">
    <property type="component" value="Unassembled WGS sequence"/>
</dbReference>
<feature type="region of interest" description="Disordered" evidence="11">
    <location>
        <begin position="92"/>
        <end position="115"/>
    </location>
</feature>
<dbReference type="SUPFAM" id="SSF56112">
    <property type="entry name" value="Protein kinase-like (PK-like)"/>
    <property type="match status" value="1"/>
</dbReference>
<keyword evidence="3" id="KW-0808">Transferase</keyword>
<feature type="compositionally biased region" description="Polar residues" evidence="11">
    <location>
        <begin position="1196"/>
        <end position="1210"/>
    </location>
</feature>
<feature type="compositionally biased region" description="Low complexity" evidence="11">
    <location>
        <begin position="1215"/>
        <end position="1229"/>
    </location>
</feature>
<dbReference type="PROSITE" id="PS50011">
    <property type="entry name" value="PROTEIN_KINASE_DOM"/>
    <property type="match status" value="1"/>
</dbReference>
<evidence type="ECO:0000256" key="11">
    <source>
        <dbReference type="SAM" id="MobiDB-lite"/>
    </source>
</evidence>
<feature type="region of interest" description="Disordered" evidence="11">
    <location>
        <begin position="859"/>
        <end position="896"/>
    </location>
</feature>
<dbReference type="GO" id="GO:0001558">
    <property type="term" value="P:regulation of cell growth"/>
    <property type="evidence" value="ECO:0007669"/>
    <property type="project" value="UniProtKB-ARBA"/>
</dbReference>
<dbReference type="GO" id="GO:0042149">
    <property type="term" value="P:cellular response to glucose starvation"/>
    <property type="evidence" value="ECO:0007669"/>
    <property type="project" value="UniProtKB-ARBA"/>
</dbReference>
<dbReference type="GO" id="GO:0005524">
    <property type="term" value="F:ATP binding"/>
    <property type="evidence" value="ECO:0007669"/>
    <property type="project" value="UniProtKB-UniRule"/>
</dbReference>
<feature type="binding site" evidence="9">
    <location>
        <position position="294"/>
    </location>
    <ligand>
        <name>ATP</name>
        <dbReference type="ChEBI" id="CHEBI:30616"/>
    </ligand>
</feature>
<feature type="region of interest" description="Disordered" evidence="11">
    <location>
        <begin position="738"/>
        <end position="760"/>
    </location>
</feature>
<feature type="compositionally biased region" description="Basic and acidic residues" evidence="11">
    <location>
        <begin position="1157"/>
        <end position="1167"/>
    </location>
</feature>
<dbReference type="Pfam" id="PF00069">
    <property type="entry name" value="Pkinase"/>
    <property type="match status" value="2"/>
</dbReference>
<feature type="compositionally biased region" description="Acidic residues" evidence="11">
    <location>
        <begin position="1355"/>
        <end position="1367"/>
    </location>
</feature>
<sequence length="1384" mass="151656">MSTEFLNTEEKSREDGVGGECNAGDVEDTPRSEMPPAVEAVTPTAPEATARQALAASAGDGVDYFTPQPATAIRPPTHDHFQKVSLNSSTASVSSSDATATGHIALPSQRPEPHTTISSISVESTDSTATVRPAYTPEKRYYPSPKPYPNQSLAALHEQPYVQRYRTGPPTLAQTNQVRTFASAIASQHPGGIRSAQQSPASPSHGLFQFAGPPSAPALESSETSGGVYASPFLHFTHKHVPKETHIADVDVDPISGRKLINHYEIVDELGRGTHGKVKLGRDLTTEGTFVAIKIVERFSKRRKLGRLGTTEDKVKKEVAILKKARHPNIVGLLEVIDDPNRKKVYIVLEWVERGEINWRVKGNKDIAMIEARRYERERCKLEDERLKAEDRAVVEEAQKRLEKEKRRKARAFRKMKLMHRDNPAHWSIEMAGDSETEDDEDDRLSRVSSMTSESVTSRAYPDNSRRPSRAVATDQLENLASSSSLSRHAMSAAESDRMLASASAISVPNSTEAELARRTSSAFSLTGLEGTMYGSYEPAGPLPSRVASLPSSLRGSQKGSTEGLSRIAAEILDSHLDPELEYVPIMTLEQCRVAFRDTLLGLQYLHYQGIVHRDIKPPNLLATYDNRVKISDFGVSYLGKPVRDGESEDVSEGEAYDLDDEAKELAKTVGTPAFYAPELCFTEPTEEPVPVTKAIDVWAMGITLFCMLFARTPFVDSEYVVMRQIADEEIYIPDKRLQPVDSNPKSRPTSHARAYEPTASSRRGELDLIYEDISDELQDLLHRLLIKDPRHRITLEEVRHHPWVLEDVNNKDKWLEETDPSRHSKGKKIEVSKEDVNTAVVPLNLVERMRSGVKKLTEKVMGISSTRSRAHSSASASNHASPAPSPGSSSSTISQDLRRQSMFGDESIFSALKASRDHEHPLSKSVAVSPELEKDEKYFDNTAARVHNANMNLTRTPSRPDPPQRAMTMASAAGSMRTVRQSDYHRDSNGESPPTSPGLPSAPTAIASPGGSHLGGLLGGTGRLINTIREQSRSRRSARGLSSDRGSIASADQHGEPSLAVSQTTVAGRVQPPESLRDDHTPDSSRRSSPTRSRQASTTTDHLAPEVPGILSRISSTSSVASVGRMIRNTVWGASQESSVEDTKRINEERVRKLVREGKDREEEALRSTLSSPTSMTSPTSEANHCPPSPDGLTESRSSSAADVSTAETSLDEISMSMSNPSIPSVMSEASSVDKPNGVNSDKHSNETSSDDTLPTPSNHFENYDTFDEGYSPDQEAAFSSELSDDYDSSDSDGGLVMRRKSATKSPHALAVAVETAEKVPERRGTGLSMRSKKSERSGSNNTMRKVRTRDSADGEGEEVVGDEEGGLMRRRMNEDSDLKQDF</sequence>
<gene>
    <name evidence="13" type="ORF">TI39_contig347g00024</name>
</gene>
<evidence type="ECO:0000256" key="10">
    <source>
        <dbReference type="SAM" id="Coils"/>
    </source>
</evidence>
<evidence type="ECO:0000259" key="12">
    <source>
        <dbReference type="PROSITE" id="PS50011"/>
    </source>
</evidence>
<dbReference type="FunFam" id="1.10.510.10:FF:000614">
    <property type="entry name" value="Serine/threonine protein kinase, putative"/>
    <property type="match status" value="1"/>
</dbReference>
<evidence type="ECO:0000313" key="14">
    <source>
        <dbReference type="Proteomes" id="UP000033647"/>
    </source>
</evidence>
<evidence type="ECO:0000256" key="5">
    <source>
        <dbReference type="ARBA" id="ARBA00022777"/>
    </source>
</evidence>
<evidence type="ECO:0000256" key="2">
    <source>
        <dbReference type="ARBA" id="ARBA00022527"/>
    </source>
</evidence>
<feature type="compositionally biased region" description="Low complexity" evidence="11">
    <location>
        <begin position="863"/>
        <end position="895"/>
    </location>
</feature>
<accession>A0A0F4GRA3</accession>
<feature type="region of interest" description="Disordered" evidence="11">
    <location>
        <begin position="1157"/>
        <end position="1384"/>
    </location>
</feature>
<keyword evidence="2" id="KW-0723">Serine/threonine-protein kinase</keyword>
<reference evidence="13 14" key="1">
    <citation type="submission" date="2015-03" db="EMBL/GenBank/DDBJ databases">
        <title>RNA-seq based gene annotation and comparative genomics of four Zymoseptoria species reveal species-specific pathogenicity related genes and transposable element activity.</title>
        <authorList>
            <person name="Grandaubert J."/>
            <person name="Bhattacharyya A."/>
            <person name="Stukenbrock E.H."/>
        </authorList>
    </citation>
    <scope>NUCLEOTIDE SEQUENCE [LARGE SCALE GENOMIC DNA]</scope>
    <source>
        <strain evidence="13 14">Zb18110</strain>
    </source>
</reference>
<evidence type="ECO:0000256" key="7">
    <source>
        <dbReference type="ARBA" id="ARBA00047899"/>
    </source>
</evidence>
<feature type="region of interest" description="Disordered" evidence="11">
    <location>
        <begin position="950"/>
        <end position="1110"/>
    </location>
</feature>
<dbReference type="InterPro" id="IPR017441">
    <property type="entry name" value="Protein_kinase_ATP_BS"/>
</dbReference>
<dbReference type="PROSITE" id="PS00107">
    <property type="entry name" value="PROTEIN_KINASE_ATP"/>
    <property type="match status" value="1"/>
</dbReference>
<dbReference type="PANTHER" id="PTHR43895:SF152">
    <property type="entry name" value="SERINE_THREONINE-PROTEIN KINASE TOS3"/>
    <property type="match status" value="1"/>
</dbReference>
<feature type="compositionally biased region" description="Polar residues" evidence="11">
    <location>
        <begin position="447"/>
        <end position="458"/>
    </location>
</feature>
<dbReference type="InterPro" id="IPR000719">
    <property type="entry name" value="Prot_kinase_dom"/>
</dbReference>
<feature type="compositionally biased region" description="Low complexity" evidence="11">
    <location>
        <begin position="92"/>
        <end position="101"/>
    </location>
</feature>
<feature type="compositionally biased region" description="Low complexity" evidence="11">
    <location>
        <begin position="1169"/>
        <end position="1182"/>
    </location>
</feature>
<feature type="coiled-coil region" evidence="10">
    <location>
        <begin position="388"/>
        <end position="415"/>
    </location>
</feature>
<feature type="domain" description="Protein kinase" evidence="12">
    <location>
        <begin position="264"/>
        <end position="805"/>
    </location>
</feature>
<dbReference type="SMART" id="SM00220">
    <property type="entry name" value="S_TKc"/>
    <property type="match status" value="1"/>
</dbReference>
<feature type="region of interest" description="Disordered" evidence="11">
    <location>
        <begin position="424"/>
        <end position="471"/>
    </location>
</feature>
<feature type="compositionally biased region" description="Polar residues" evidence="11">
    <location>
        <begin position="741"/>
        <end position="750"/>
    </location>
</feature>
<evidence type="ECO:0000256" key="6">
    <source>
        <dbReference type="ARBA" id="ARBA00022840"/>
    </source>
</evidence>
<evidence type="ECO:0000256" key="4">
    <source>
        <dbReference type="ARBA" id="ARBA00022741"/>
    </source>
</evidence>
<feature type="compositionally biased region" description="Polar residues" evidence="11">
    <location>
        <begin position="1248"/>
        <end position="1262"/>
    </location>
</feature>
<dbReference type="GO" id="GO:0004674">
    <property type="term" value="F:protein serine/threonine kinase activity"/>
    <property type="evidence" value="ECO:0007669"/>
    <property type="project" value="UniProtKB-KW"/>
</dbReference>
<evidence type="ECO:0000256" key="9">
    <source>
        <dbReference type="PROSITE-ProRule" id="PRU10141"/>
    </source>
</evidence>
<feature type="compositionally biased region" description="Basic and acidic residues" evidence="11">
    <location>
        <begin position="1317"/>
        <end position="1326"/>
    </location>
</feature>